<gene>
    <name evidence="1" type="ORF">ALQ28_04045</name>
</gene>
<evidence type="ECO:0000313" key="1">
    <source>
        <dbReference type="EMBL" id="RMP17647.1"/>
    </source>
</evidence>
<proteinExistence type="predicted"/>
<sequence>MSATQFEKDTTIASRLLEKMPFPTHEALTALHDQHSVRLNNPRMTQLQWPCTSLDVRPWRSLLKRINCKRSGA</sequence>
<organism evidence="1 2">
    <name type="scientific">Pseudomonas syringae pv. delphinii</name>
    <dbReference type="NCBI Taxonomy" id="192088"/>
    <lineage>
        <taxon>Bacteria</taxon>
        <taxon>Pseudomonadati</taxon>
        <taxon>Pseudomonadota</taxon>
        <taxon>Gammaproteobacteria</taxon>
        <taxon>Pseudomonadales</taxon>
        <taxon>Pseudomonadaceae</taxon>
        <taxon>Pseudomonas</taxon>
    </lineage>
</organism>
<reference evidence="1 2" key="1">
    <citation type="submission" date="2018-08" db="EMBL/GenBank/DDBJ databases">
        <title>Recombination of ecologically and evolutionarily significant loci maintains genetic cohesion in the Pseudomonas syringae species complex.</title>
        <authorList>
            <person name="Dillon M."/>
            <person name="Thakur S."/>
            <person name="Almeida R.N.D."/>
            <person name="Weir B.S."/>
            <person name="Guttman D.S."/>
        </authorList>
    </citation>
    <scope>NUCLEOTIDE SEQUENCE [LARGE SCALE GENOMIC DNA]</scope>
    <source>
        <strain evidence="1 2">ICMP 4330</strain>
    </source>
</reference>
<dbReference type="EMBL" id="RBQG01000053">
    <property type="protein sequence ID" value="RMP17647.1"/>
    <property type="molecule type" value="Genomic_DNA"/>
</dbReference>
<comment type="caution">
    <text evidence="1">The sequence shown here is derived from an EMBL/GenBank/DDBJ whole genome shotgun (WGS) entry which is preliminary data.</text>
</comment>
<evidence type="ECO:0000313" key="2">
    <source>
        <dbReference type="Proteomes" id="UP000267908"/>
    </source>
</evidence>
<protein>
    <submittedName>
        <fullName evidence="1">Uncharacterized protein</fullName>
    </submittedName>
</protein>
<dbReference type="AlphaFoldDB" id="A0A0P9RNY4"/>
<accession>A0A0P9RNY4</accession>
<dbReference type="Proteomes" id="UP000267908">
    <property type="component" value="Unassembled WGS sequence"/>
</dbReference>
<name>A0A0P9RNY4_9PSED</name>